<evidence type="ECO:0000256" key="1">
    <source>
        <dbReference type="SAM" id="MobiDB-lite"/>
    </source>
</evidence>
<feature type="compositionally biased region" description="Basic and acidic residues" evidence="1">
    <location>
        <begin position="58"/>
        <end position="67"/>
    </location>
</feature>
<proteinExistence type="predicted"/>
<accession>A0A0D0KI97</accession>
<sequence>MTRSIRPDAKSISTPTPAAAKAWADHLGCSVAELRIAVRAVGNSVERVQAYLEALKRRDSAAPDDHTPAAASAGSLGQPSNGHAAAP</sequence>
<dbReference type="RefSeq" id="WP_042582723.1">
    <property type="nucleotide sequence ID" value="NZ_JXQQ01000135.1"/>
</dbReference>
<dbReference type="Proteomes" id="UP000032067">
    <property type="component" value="Unassembled WGS sequence"/>
</dbReference>
<evidence type="ECO:0000313" key="2">
    <source>
        <dbReference type="EMBL" id="KIQ16313.1"/>
    </source>
</evidence>
<dbReference type="InterPro" id="IPR022037">
    <property type="entry name" value="DUF3606"/>
</dbReference>
<dbReference type="EMBL" id="JXQQ01000135">
    <property type="protein sequence ID" value="KIQ16313.1"/>
    <property type="molecule type" value="Genomic_DNA"/>
</dbReference>
<organism evidence="2 3">
    <name type="scientific">Variovorax paradoxus</name>
    <dbReference type="NCBI Taxonomy" id="34073"/>
    <lineage>
        <taxon>Bacteria</taxon>
        <taxon>Pseudomonadati</taxon>
        <taxon>Pseudomonadota</taxon>
        <taxon>Betaproteobacteria</taxon>
        <taxon>Burkholderiales</taxon>
        <taxon>Comamonadaceae</taxon>
        <taxon>Variovorax</taxon>
    </lineage>
</organism>
<dbReference type="AlphaFoldDB" id="A0A0D0KI97"/>
<dbReference type="OrthoDB" id="9965477at2"/>
<evidence type="ECO:0008006" key="4">
    <source>
        <dbReference type="Google" id="ProtNLM"/>
    </source>
</evidence>
<evidence type="ECO:0000313" key="3">
    <source>
        <dbReference type="Proteomes" id="UP000032067"/>
    </source>
</evidence>
<name>A0A0D0KI97_VARPD</name>
<reference evidence="2 3" key="1">
    <citation type="submission" date="2014-12" db="EMBL/GenBank/DDBJ databases">
        <title>16Stimator: statistical estimation of ribosomal gene copy numbers from draft genome assemblies.</title>
        <authorList>
            <person name="Perisin M.A."/>
            <person name="Vetter M."/>
            <person name="Gilbert J.A."/>
            <person name="Bergelson J."/>
        </authorList>
    </citation>
    <scope>NUCLEOTIDE SEQUENCE [LARGE SCALE GENOMIC DNA]</scope>
    <source>
        <strain evidence="2 3">MEDvA23</strain>
    </source>
</reference>
<dbReference type="Pfam" id="PF12244">
    <property type="entry name" value="DUF3606"/>
    <property type="match status" value="1"/>
</dbReference>
<gene>
    <name evidence="2" type="ORF">RT97_31120</name>
</gene>
<feature type="region of interest" description="Disordered" evidence="1">
    <location>
        <begin position="58"/>
        <end position="87"/>
    </location>
</feature>
<protein>
    <recommendedName>
        <fullName evidence="4">DUF3606 domain-containing protein</fullName>
    </recommendedName>
</protein>
<comment type="caution">
    <text evidence="2">The sequence shown here is derived from an EMBL/GenBank/DDBJ whole genome shotgun (WGS) entry which is preliminary data.</text>
</comment>